<reference evidence="5" key="1">
    <citation type="submission" date="2017-09" db="EMBL/GenBank/DDBJ databases">
        <title>Depth-based differentiation of microbial function through sediment-hosted aquifers and enrichment of novel symbionts in the deep terrestrial subsurface.</title>
        <authorList>
            <person name="Probst A.J."/>
            <person name="Ladd B."/>
            <person name="Jarett J.K."/>
            <person name="Geller-Mcgrath D.E."/>
            <person name="Sieber C.M.K."/>
            <person name="Emerson J.B."/>
            <person name="Anantharaman K."/>
            <person name="Thomas B.C."/>
            <person name="Malmstrom R."/>
            <person name="Stieglmeier M."/>
            <person name="Klingl A."/>
            <person name="Woyke T."/>
            <person name="Ryan C.M."/>
            <person name="Banfield J.F."/>
        </authorList>
    </citation>
    <scope>NUCLEOTIDE SEQUENCE [LARGE SCALE GENOMIC DNA]</scope>
</reference>
<dbReference type="Pfam" id="PF01026">
    <property type="entry name" value="TatD_DNase"/>
    <property type="match status" value="1"/>
</dbReference>
<dbReference type="PROSITE" id="PS01090">
    <property type="entry name" value="TATD_2"/>
    <property type="match status" value="1"/>
</dbReference>
<evidence type="ECO:0000256" key="2">
    <source>
        <dbReference type="ARBA" id="ARBA00022801"/>
    </source>
</evidence>
<dbReference type="GO" id="GO:0004536">
    <property type="term" value="F:DNA nuclease activity"/>
    <property type="evidence" value="ECO:0007669"/>
    <property type="project" value="InterPro"/>
</dbReference>
<dbReference type="EMBL" id="PFBW01000147">
    <property type="protein sequence ID" value="PIR77263.1"/>
    <property type="molecule type" value="Genomic_DNA"/>
</dbReference>
<dbReference type="SUPFAM" id="SSF51556">
    <property type="entry name" value="Metallo-dependent hydrolases"/>
    <property type="match status" value="1"/>
</dbReference>
<feature type="binding site" evidence="3">
    <location>
        <position position="112"/>
    </location>
    <ligand>
        <name>a divalent metal cation</name>
        <dbReference type="ChEBI" id="CHEBI:60240"/>
        <label>1</label>
    </ligand>
</feature>
<proteinExistence type="predicted"/>
<dbReference type="Proteomes" id="UP000228528">
    <property type="component" value="Unassembled WGS sequence"/>
</dbReference>
<evidence type="ECO:0000313" key="5">
    <source>
        <dbReference type="Proteomes" id="UP000228528"/>
    </source>
</evidence>
<dbReference type="InterPro" id="IPR015991">
    <property type="entry name" value="TatD/YcfH-like"/>
</dbReference>
<evidence type="ECO:0000256" key="1">
    <source>
        <dbReference type="ARBA" id="ARBA00022723"/>
    </source>
</evidence>
<dbReference type="GO" id="GO:0016788">
    <property type="term" value="F:hydrolase activity, acting on ester bonds"/>
    <property type="evidence" value="ECO:0007669"/>
    <property type="project" value="InterPro"/>
</dbReference>
<dbReference type="GO" id="GO:0046872">
    <property type="term" value="F:metal ion binding"/>
    <property type="evidence" value="ECO:0007669"/>
    <property type="project" value="UniProtKB-KW"/>
</dbReference>
<sequence>MILNKDHHMIIDTHCHIQFKAFDEDRNEVLKRCQEKNIIMNAVGTQQTTSQLAVALAEQHENIYATIGLHPIQEHKVQVEEEQDNFMSRGEVFDIDYYDKLARHPKVIAIGETGLDKYHIPKDKTQEDIFAVQKDIFLQHIKLANKHDLPLVIHIREAHEEMIALLSEIKQKGITIKGVVHCFTGNWTQAQIYLDAGLYLGFTGVVTFPPKKTDPKPQEELQEVIKNIPLDRILVETDAPYLAPQAHRGKRSEPWMTEEVVKWISEYRNISQESLMKQTVDNTKALFTKIK</sequence>
<feature type="binding site" evidence="3">
    <location>
        <position position="181"/>
    </location>
    <ligand>
        <name>a divalent metal cation</name>
        <dbReference type="ChEBI" id="CHEBI:60240"/>
        <label>2</label>
    </ligand>
</feature>
<dbReference type="NCBIfam" id="TIGR00010">
    <property type="entry name" value="YchF/TatD family DNA exonuclease"/>
    <property type="match status" value="1"/>
</dbReference>
<gene>
    <name evidence="4" type="ORF">COU30_03430</name>
</gene>
<organism evidence="4 5">
    <name type="scientific">Candidatus Magasanikbacteria bacterium CG10_big_fil_rev_8_21_14_0_10_38_6</name>
    <dbReference type="NCBI Taxonomy" id="1974647"/>
    <lineage>
        <taxon>Bacteria</taxon>
        <taxon>Candidatus Magasanikiibacteriota</taxon>
    </lineage>
</organism>
<dbReference type="Gene3D" id="3.20.20.140">
    <property type="entry name" value="Metal-dependent hydrolases"/>
    <property type="match status" value="1"/>
</dbReference>
<feature type="binding site" evidence="3">
    <location>
        <position position="238"/>
    </location>
    <ligand>
        <name>a divalent metal cation</name>
        <dbReference type="ChEBI" id="CHEBI:60240"/>
        <label>1</label>
    </ligand>
</feature>
<feature type="binding site" evidence="3">
    <location>
        <position position="16"/>
    </location>
    <ligand>
        <name>a divalent metal cation</name>
        <dbReference type="ChEBI" id="CHEBI:60240"/>
        <label>1</label>
    </ligand>
</feature>
<keyword evidence="1 3" id="KW-0479">Metal-binding</keyword>
<dbReference type="InterPro" id="IPR001130">
    <property type="entry name" value="TatD-like"/>
</dbReference>
<dbReference type="CDD" id="cd01310">
    <property type="entry name" value="TatD_DNAse"/>
    <property type="match status" value="1"/>
</dbReference>
<dbReference type="InterPro" id="IPR032466">
    <property type="entry name" value="Metal_Hydrolase"/>
</dbReference>
<dbReference type="FunFam" id="3.20.20.140:FF:000005">
    <property type="entry name" value="TatD family hydrolase"/>
    <property type="match status" value="1"/>
</dbReference>
<evidence type="ECO:0000256" key="3">
    <source>
        <dbReference type="PIRSR" id="PIRSR005902-1"/>
    </source>
</evidence>
<feature type="binding site" evidence="3">
    <location>
        <position position="154"/>
    </location>
    <ligand>
        <name>a divalent metal cation</name>
        <dbReference type="ChEBI" id="CHEBI:60240"/>
        <label>2</label>
    </ligand>
</feature>
<evidence type="ECO:0000313" key="4">
    <source>
        <dbReference type="EMBL" id="PIR77263.1"/>
    </source>
</evidence>
<protein>
    <submittedName>
        <fullName evidence="4">Hydrolase TatD</fullName>
    </submittedName>
</protein>
<dbReference type="PROSITE" id="PS01091">
    <property type="entry name" value="TATD_3"/>
    <property type="match status" value="1"/>
</dbReference>
<dbReference type="PANTHER" id="PTHR46124">
    <property type="entry name" value="D-AMINOACYL-TRNA DEACYLASE"/>
    <property type="match status" value="1"/>
</dbReference>
<keyword evidence="2 4" id="KW-0378">Hydrolase</keyword>
<feature type="binding site" evidence="3">
    <location>
        <position position="14"/>
    </location>
    <ligand>
        <name>a divalent metal cation</name>
        <dbReference type="ChEBI" id="CHEBI:60240"/>
        <label>1</label>
    </ligand>
</feature>
<name>A0A2M6P0K9_9BACT</name>
<comment type="caution">
    <text evidence="4">The sequence shown here is derived from an EMBL/GenBank/DDBJ whole genome shotgun (WGS) entry which is preliminary data.</text>
</comment>
<dbReference type="InterPro" id="IPR018228">
    <property type="entry name" value="DNase_TatD-rel_CS"/>
</dbReference>
<accession>A0A2M6P0K9</accession>
<dbReference type="PIRSF" id="PIRSF005902">
    <property type="entry name" value="DNase_TatD"/>
    <property type="match status" value="1"/>
</dbReference>
<dbReference type="AlphaFoldDB" id="A0A2M6P0K9"/>
<dbReference type="PANTHER" id="PTHR46124:SF2">
    <property type="entry name" value="D-AMINOACYL-TRNA DEACYLASE"/>
    <property type="match status" value="1"/>
</dbReference>